<sequence>DCASFSLANILDISYDQVISDIHRAREVDACIQIWNNLLAGRKRIASMSPPKKNPKFAFRSAVGGASNANLEA</sequence>
<dbReference type="EMBL" id="CAJNIZ010014869">
    <property type="protein sequence ID" value="CAE7367322.1"/>
    <property type="molecule type" value="Genomic_DNA"/>
</dbReference>
<accession>A0A812PXN9</accession>
<evidence type="ECO:0000313" key="1">
    <source>
        <dbReference type="EMBL" id="CAE7367322.1"/>
    </source>
</evidence>
<feature type="non-terminal residue" evidence="1">
    <location>
        <position position="1"/>
    </location>
</feature>
<dbReference type="Proteomes" id="UP000649617">
    <property type="component" value="Unassembled WGS sequence"/>
</dbReference>
<reference evidence="1" key="1">
    <citation type="submission" date="2021-02" db="EMBL/GenBank/DDBJ databases">
        <authorList>
            <person name="Dougan E. K."/>
            <person name="Rhodes N."/>
            <person name="Thang M."/>
            <person name="Chan C."/>
        </authorList>
    </citation>
    <scope>NUCLEOTIDE SEQUENCE</scope>
</reference>
<evidence type="ECO:0000313" key="2">
    <source>
        <dbReference type="Proteomes" id="UP000649617"/>
    </source>
</evidence>
<dbReference type="AlphaFoldDB" id="A0A812PXN9"/>
<comment type="caution">
    <text evidence="1">The sequence shown here is derived from an EMBL/GenBank/DDBJ whole genome shotgun (WGS) entry which is preliminary data.</text>
</comment>
<gene>
    <name evidence="1" type="ORF">SPIL2461_LOCUS8887</name>
</gene>
<name>A0A812PXN9_SYMPI</name>
<organism evidence="1 2">
    <name type="scientific">Symbiodinium pilosum</name>
    <name type="common">Dinoflagellate</name>
    <dbReference type="NCBI Taxonomy" id="2952"/>
    <lineage>
        <taxon>Eukaryota</taxon>
        <taxon>Sar</taxon>
        <taxon>Alveolata</taxon>
        <taxon>Dinophyceae</taxon>
        <taxon>Suessiales</taxon>
        <taxon>Symbiodiniaceae</taxon>
        <taxon>Symbiodinium</taxon>
    </lineage>
</organism>
<proteinExistence type="predicted"/>
<keyword evidence="2" id="KW-1185">Reference proteome</keyword>
<dbReference type="OrthoDB" id="1683831at2759"/>
<protein>
    <submittedName>
        <fullName evidence="1">Uncharacterized protein</fullName>
    </submittedName>
</protein>